<evidence type="ECO:0000313" key="1">
    <source>
        <dbReference type="EMBL" id="GJS95896.1"/>
    </source>
</evidence>
<protein>
    <submittedName>
        <fullName evidence="1">Uncharacterized protein</fullName>
    </submittedName>
</protein>
<proteinExistence type="predicted"/>
<dbReference type="EMBL" id="BQNB010011845">
    <property type="protein sequence ID" value="GJS95896.1"/>
    <property type="molecule type" value="Genomic_DNA"/>
</dbReference>
<evidence type="ECO:0000313" key="2">
    <source>
        <dbReference type="Proteomes" id="UP001151760"/>
    </source>
</evidence>
<gene>
    <name evidence="1" type="ORF">Tco_0802864</name>
</gene>
<keyword evidence="2" id="KW-1185">Reference proteome</keyword>
<organism evidence="1 2">
    <name type="scientific">Tanacetum coccineum</name>
    <dbReference type="NCBI Taxonomy" id="301880"/>
    <lineage>
        <taxon>Eukaryota</taxon>
        <taxon>Viridiplantae</taxon>
        <taxon>Streptophyta</taxon>
        <taxon>Embryophyta</taxon>
        <taxon>Tracheophyta</taxon>
        <taxon>Spermatophyta</taxon>
        <taxon>Magnoliopsida</taxon>
        <taxon>eudicotyledons</taxon>
        <taxon>Gunneridae</taxon>
        <taxon>Pentapetalae</taxon>
        <taxon>asterids</taxon>
        <taxon>campanulids</taxon>
        <taxon>Asterales</taxon>
        <taxon>Asteraceae</taxon>
        <taxon>Asteroideae</taxon>
        <taxon>Anthemideae</taxon>
        <taxon>Anthemidinae</taxon>
        <taxon>Tanacetum</taxon>
    </lineage>
</organism>
<reference evidence="1" key="2">
    <citation type="submission" date="2022-01" db="EMBL/GenBank/DDBJ databases">
        <authorList>
            <person name="Yamashiro T."/>
            <person name="Shiraishi A."/>
            <person name="Satake H."/>
            <person name="Nakayama K."/>
        </authorList>
    </citation>
    <scope>NUCLEOTIDE SEQUENCE</scope>
</reference>
<reference evidence="1" key="1">
    <citation type="journal article" date="2022" name="Int. J. Mol. Sci.">
        <title>Draft Genome of Tanacetum Coccineum: Genomic Comparison of Closely Related Tanacetum-Family Plants.</title>
        <authorList>
            <person name="Yamashiro T."/>
            <person name="Shiraishi A."/>
            <person name="Nakayama K."/>
            <person name="Satake H."/>
        </authorList>
    </citation>
    <scope>NUCLEOTIDE SEQUENCE</scope>
</reference>
<sequence>MNQEEIQQAAHEEKWVPKADRVKISTTNIRIDPSMTQKEETYQVVLDIIKNNTFFKAFLASADVPKIYMQQFWLSTFDQEFQEKSSLYLHLKKNYSTFSLDSDTREH</sequence>
<accession>A0ABQ5A2P5</accession>
<comment type="caution">
    <text evidence="1">The sequence shown here is derived from an EMBL/GenBank/DDBJ whole genome shotgun (WGS) entry which is preliminary data.</text>
</comment>
<dbReference type="Proteomes" id="UP001151760">
    <property type="component" value="Unassembled WGS sequence"/>
</dbReference>
<name>A0ABQ5A2P5_9ASTR</name>